<dbReference type="EMBL" id="CP135996">
    <property type="protein sequence ID" value="WOC33555.1"/>
    <property type="molecule type" value="Genomic_DNA"/>
</dbReference>
<dbReference type="AlphaFoldDB" id="A0AA97H380"/>
<reference evidence="1 2" key="1">
    <citation type="submission" date="2024-06" db="EMBL/GenBank/DDBJ databases">
        <title>Caproicibacterium argilliputei sp. nov, a novel caproic acid producing anaerobic bacterium isolated from pit mud.</title>
        <authorList>
            <person name="Xia S."/>
        </authorList>
    </citation>
    <scope>NUCLEOTIDE SEQUENCE [LARGE SCALE GENOMIC DNA]</scope>
    <source>
        <strain evidence="1 2">ZCY20-5</strain>
    </source>
</reference>
<sequence>MKKEKALAVMTTVFIFIGFVGCRDSQTVNSAVSKPMSAVSTNSTKENSIANSQPAKAAQNGYISFAMTSYDDPDNKDGSMTIHVFCYDFTAQKATEVTKVPYTSQYPLAVYSKEDNCVYYSAQSTDKGNRGDQLFSYNLSTKKTVEYTHDLSAINDIIPYKDTIYLSAMKSKTHNVAPILISKTSKIETAVHTGFEDPHVEKIAYDPYAHKVYAACQSDNAEWILMDKFNMSAEETKKKNNYMYEHSNTHISAVDLDRSLSSQIFALKKDLIYRMAAHGNQIYYVSGKDDMESAASETIRQYNIQTKQTTTPIRIGKKGDTADTICYSQDGSKAYFLRQDPRDLVEYDMKTKEIKELFSCDPNQSYINNFMLFA</sequence>
<reference evidence="2" key="2">
    <citation type="submission" date="2024-06" db="EMBL/GenBank/DDBJ databases">
        <title>Caproicibacterium argilliputei sp. nov, a novel caproic acid producing anaerobic bacterium isolated from pit mud.</title>
        <authorList>
            <person name="Zeng C."/>
        </authorList>
    </citation>
    <scope>NUCLEOTIDE SEQUENCE [LARGE SCALE GENOMIC DNA]</scope>
    <source>
        <strain evidence="2">ZCY20-5</strain>
    </source>
</reference>
<protein>
    <recommendedName>
        <fullName evidence="3">Lipoprotein</fullName>
    </recommendedName>
</protein>
<dbReference type="PROSITE" id="PS51257">
    <property type="entry name" value="PROKAR_LIPOPROTEIN"/>
    <property type="match status" value="1"/>
</dbReference>
<organism evidence="1 2">
    <name type="scientific">Caproicibacterium argilliputei</name>
    <dbReference type="NCBI Taxonomy" id="3030016"/>
    <lineage>
        <taxon>Bacteria</taxon>
        <taxon>Bacillati</taxon>
        <taxon>Bacillota</taxon>
        <taxon>Clostridia</taxon>
        <taxon>Eubacteriales</taxon>
        <taxon>Oscillospiraceae</taxon>
        <taxon>Caproicibacterium</taxon>
    </lineage>
</organism>
<proteinExistence type="predicted"/>
<keyword evidence="2" id="KW-1185">Reference proteome</keyword>
<dbReference type="SUPFAM" id="SSF69304">
    <property type="entry name" value="Tricorn protease N-terminal domain"/>
    <property type="match status" value="1"/>
</dbReference>
<dbReference type="KEGG" id="carl:PXC00_06720"/>
<dbReference type="Proteomes" id="UP001300604">
    <property type="component" value="Chromosome"/>
</dbReference>
<accession>A0AA97H380</accession>
<name>A0AA97H380_9FIRM</name>
<reference evidence="2" key="3">
    <citation type="submission" date="2024-06" db="EMBL/GenBank/DDBJ databases">
        <authorList>
            <person name="Zeng C."/>
        </authorList>
    </citation>
    <scope>NUCLEOTIDE SEQUENCE [LARGE SCALE GENOMIC DNA]</scope>
    <source>
        <strain evidence="2">ZCY20-5</strain>
    </source>
</reference>
<evidence type="ECO:0000313" key="1">
    <source>
        <dbReference type="EMBL" id="WOC33555.1"/>
    </source>
</evidence>
<dbReference type="RefSeq" id="WP_275846031.1">
    <property type="nucleotide sequence ID" value="NZ_CP135996.1"/>
</dbReference>
<gene>
    <name evidence="1" type="ORF">PXC00_06720</name>
</gene>
<evidence type="ECO:0000313" key="2">
    <source>
        <dbReference type="Proteomes" id="UP001300604"/>
    </source>
</evidence>
<evidence type="ECO:0008006" key="3">
    <source>
        <dbReference type="Google" id="ProtNLM"/>
    </source>
</evidence>